<gene>
    <name evidence="7" type="ORF">MNBD_GAMMA02-268</name>
</gene>
<dbReference type="SUPFAM" id="SSF88659">
    <property type="entry name" value="Sigma3 and sigma4 domains of RNA polymerase sigma factors"/>
    <property type="match status" value="1"/>
</dbReference>
<dbReference type="InterPro" id="IPR014284">
    <property type="entry name" value="RNA_pol_sigma-70_dom"/>
</dbReference>
<dbReference type="InterPro" id="IPR036388">
    <property type="entry name" value="WH-like_DNA-bd_sf"/>
</dbReference>
<dbReference type="PANTHER" id="PTHR43133">
    <property type="entry name" value="RNA POLYMERASE ECF-TYPE SIGMA FACTO"/>
    <property type="match status" value="1"/>
</dbReference>
<dbReference type="GO" id="GO:0006352">
    <property type="term" value="P:DNA-templated transcription initiation"/>
    <property type="evidence" value="ECO:0007669"/>
    <property type="project" value="InterPro"/>
</dbReference>
<dbReference type="EMBL" id="UOFA01000264">
    <property type="protein sequence ID" value="VAW46220.1"/>
    <property type="molecule type" value="Genomic_DNA"/>
</dbReference>
<feature type="domain" description="RNA polymerase sigma-70 region 2" evidence="5">
    <location>
        <begin position="15"/>
        <end position="80"/>
    </location>
</feature>
<keyword evidence="2" id="KW-0805">Transcription regulation</keyword>
<proteinExistence type="inferred from homology"/>
<dbReference type="InterPro" id="IPR013324">
    <property type="entry name" value="RNA_pol_sigma_r3/r4-like"/>
</dbReference>
<sequence>MALKLTEQQFLAKLEDHKGILHKVSRIYFDEREDQQDLFQEIILQLWKSKTSFKGNSQFSTWIYQVAINTAMVFFKKEKRKPKQLPLIDHDAEQQPEYSGGYEQQLQLFYRAVQHLNKLEKALIFLYLEGRSGEQMAKTMGLSANHVRVKLNRIKLNLKHLLEVENNEI</sequence>
<dbReference type="InterPro" id="IPR013249">
    <property type="entry name" value="RNA_pol_sigma70_r4_t2"/>
</dbReference>
<dbReference type="GO" id="GO:0016987">
    <property type="term" value="F:sigma factor activity"/>
    <property type="evidence" value="ECO:0007669"/>
    <property type="project" value="UniProtKB-KW"/>
</dbReference>
<name>A0A3B0W0Z1_9ZZZZ</name>
<evidence type="ECO:0000259" key="6">
    <source>
        <dbReference type="Pfam" id="PF08281"/>
    </source>
</evidence>
<dbReference type="InterPro" id="IPR007627">
    <property type="entry name" value="RNA_pol_sigma70_r2"/>
</dbReference>
<evidence type="ECO:0000313" key="7">
    <source>
        <dbReference type="EMBL" id="VAW46220.1"/>
    </source>
</evidence>
<evidence type="ECO:0000259" key="5">
    <source>
        <dbReference type="Pfam" id="PF04542"/>
    </source>
</evidence>
<evidence type="ECO:0000256" key="3">
    <source>
        <dbReference type="ARBA" id="ARBA00023082"/>
    </source>
</evidence>
<dbReference type="Pfam" id="PF04542">
    <property type="entry name" value="Sigma70_r2"/>
    <property type="match status" value="1"/>
</dbReference>
<dbReference type="InterPro" id="IPR013325">
    <property type="entry name" value="RNA_pol_sigma_r2"/>
</dbReference>
<dbReference type="InterPro" id="IPR039425">
    <property type="entry name" value="RNA_pol_sigma-70-like"/>
</dbReference>
<dbReference type="Gene3D" id="1.10.10.10">
    <property type="entry name" value="Winged helix-like DNA-binding domain superfamily/Winged helix DNA-binding domain"/>
    <property type="match status" value="1"/>
</dbReference>
<dbReference type="GO" id="GO:0003677">
    <property type="term" value="F:DNA binding"/>
    <property type="evidence" value="ECO:0007669"/>
    <property type="project" value="InterPro"/>
</dbReference>
<dbReference type="AlphaFoldDB" id="A0A3B0W0Z1"/>
<evidence type="ECO:0000256" key="2">
    <source>
        <dbReference type="ARBA" id="ARBA00023015"/>
    </source>
</evidence>
<dbReference type="Gene3D" id="1.10.1740.10">
    <property type="match status" value="1"/>
</dbReference>
<accession>A0A3B0W0Z1</accession>
<keyword evidence="4" id="KW-0804">Transcription</keyword>
<dbReference type="NCBIfam" id="TIGR02937">
    <property type="entry name" value="sigma70-ECF"/>
    <property type="match status" value="1"/>
</dbReference>
<dbReference type="SUPFAM" id="SSF88946">
    <property type="entry name" value="Sigma2 domain of RNA polymerase sigma factors"/>
    <property type="match status" value="1"/>
</dbReference>
<organism evidence="7">
    <name type="scientific">hydrothermal vent metagenome</name>
    <dbReference type="NCBI Taxonomy" id="652676"/>
    <lineage>
        <taxon>unclassified sequences</taxon>
        <taxon>metagenomes</taxon>
        <taxon>ecological metagenomes</taxon>
    </lineage>
</organism>
<keyword evidence="3" id="KW-0731">Sigma factor</keyword>
<feature type="domain" description="RNA polymerase sigma factor 70 region 4 type 2" evidence="6">
    <location>
        <begin position="107"/>
        <end position="156"/>
    </location>
</feature>
<dbReference type="PANTHER" id="PTHR43133:SF45">
    <property type="entry name" value="RNA POLYMERASE ECF-TYPE SIGMA FACTOR"/>
    <property type="match status" value="1"/>
</dbReference>
<dbReference type="Pfam" id="PF08281">
    <property type="entry name" value="Sigma70_r4_2"/>
    <property type="match status" value="1"/>
</dbReference>
<evidence type="ECO:0000256" key="4">
    <source>
        <dbReference type="ARBA" id="ARBA00023163"/>
    </source>
</evidence>
<protein>
    <submittedName>
        <fullName evidence="7">RNA polymerase ECF-type sigma factor</fullName>
    </submittedName>
</protein>
<evidence type="ECO:0000256" key="1">
    <source>
        <dbReference type="ARBA" id="ARBA00010641"/>
    </source>
</evidence>
<comment type="similarity">
    <text evidence="1">Belongs to the sigma-70 factor family. ECF subfamily.</text>
</comment>
<reference evidence="7" key="1">
    <citation type="submission" date="2018-06" db="EMBL/GenBank/DDBJ databases">
        <authorList>
            <person name="Zhirakovskaya E."/>
        </authorList>
    </citation>
    <scope>NUCLEOTIDE SEQUENCE</scope>
</reference>